<keyword evidence="1 6" id="KW-0963">Cytoplasm</keyword>
<keyword evidence="5 6" id="KW-0131">Cell cycle</keyword>
<evidence type="ECO:0000256" key="1">
    <source>
        <dbReference type="ARBA" id="ARBA00022490"/>
    </source>
</evidence>
<gene>
    <name evidence="6" type="primary">gpsB</name>
    <name evidence="7" type="ORF">ACFPQ3_09525</name>
</gene>
<name>A0ABW0UIP3_9STRE</name>
<dbReference type="InterPro" id="IPR019933">
    <property type="entry name" value="DivIVA_domain"/>
</dbReference>
<comment type="subunit">
    <text evidence="6">Forms polymers through the coiled coil domains. Interacts with PBP1, MreC and EzrA.</text>
</comment>
<accession>A0ABW0UIP3</accession>
<evidence type="ECO:0000313" key="7">
    <source>
        <dbReference type="EMBL" id="MFC5631786.1"/>
    </source>
</evidence>
<comment type="function">
    <text evidence="6">Divisome component that associates with the complex late in its assembly, after the Z-ring is formed, and is dependent on DivIC and PBP2B for its recruitment to the divisome. Together with EzrA, is a key component of the system that regulates PBP1 localization during cell cycle progression. Its main role could be the removal of PBP1 from the cell pole after pole maturation is completed. Also contributes to the recruitment of PBP1 to the division complex. Not essential for septum formation.</text>
</comment>
<dbReference type="PANTHER" id="PTHR35794">
    <property type="entry name" value="CELL DIVISION PROTEIN DIVIVA"/>
    <property type="match status" value="1"/>
</dbReference>
<dbReference type="InterPro" id="IPR011229">
    <property type="entry name" value="Cell_cycle_GpsB"/>
</dbReference>
<evidence type="ECO:0000256" key="5">
    <source>
        <dbReference type="ARBA" id="ARBA00023306"/>
    </source>
</evidence>
<evidence type="ECO:0000256" key="6">
    <source>
        <dbReference type="HAMAP-Rule" id="MF_02011"/>
    </source>
</evidence>
<evidence type="ECO:0000256" key="2">
    <source>
        <dbReference type="ARBA" id="ARBA00022618"/>
    </source>
</evidence>
<reference evidence="8" key="1">
    <citation type="journal article" date="2019" name="Int. J. Syst. Evol. Microbiol.">
        <title>The Global Catalogue of Microorganisms (GCM) 10K type strain sequencing project: providing services to taxonomists for standard genome sequencing and annotation.</title>
        <authorList>
            <consortium name="The Broad Institute Genomics Platform"/>
            <consortium name="The Broad Institute Genome Sequencing Center for Infectious Disease"/>
            <person name="Wu L."/>
            <person name="Ma J."/>
        </authorList>
    </citation>
    <scope>NUCLEOTIDE SEQUENCE [LARGE SCALE GENOMIC DNA]</scope>
    <source>
        <strain evidence="8">DT43</strain>
    </source>
</reference>
<dbReference type="InterPro" id="IPR007793">
    <property type="entry name" value="DivIVA_fam"/>
</dbReference>
<dbReference type="EMBL" id="JBHSOJ010000026">
    <property type="protein sequence ID" value="MFC5631786.1"/>
    <property type="molecule type" value="Genomic_DNA"/>
</dbReference>
<dbReference type="Proteomes" id="UP001596110">
    <property type="component" value="Unassembled WGS sequence"/>
</dbReference>
<dbReference type="Gene3D" id="6.10.250.660">
    <property type="match status" value="1"/>
</dbReference>
<dbReference type="HAMAP" id="MF_02011">
    <property type="entry name" value="GpsB"/>
    <property type="match status" value="1"/>
</dbReference>
<dbReference type="RefSeq" id="WP_156806987.1">
    <property type="nucleotide sequence ID" value="NZ_JBHSOJ010000026.1"/>
</dbReference>
<dbReference type="PIRSF" id="PIRSF029938">
    <property type="entry name" value="UCP029938"/>
    <property type="match status" value="1"/>
</dbReference>
<sequence length="133" mass="15332">MAKIMLSPKDIFEREFKVVLRGYDKDEIDEFLDEIIKDYETYEAQLELLRQENARLREQFKNEMSDAGSVAPETQIFTAPLESERVQSGIPSFASSPNQPNDLARLSASVTNFDILKRISRLEKEVFGKQIVE</sequence>
<protein>
    <recommendedName>
        <fullName evidence="6">Cell cycle protein GpsB</fullName>
    </recommendedName>
    <alternativeName>
        <fullName evidence="6">Guiding PBP1-shuttling protein</fullName>
    </alternativeName>
</protein>
<feature type="coiled-coil region" evidence="6">
    <location>
        <begin position="32"/>
        <end position="66"/>
    </location>
</feature>
<evidence type="ECO:0000256" key="4">
    <source>
        <dbReference type="ARBA" id="ARBA00023054"/>
    </source>
</evidence>
<dbReference type="PANTHER" id="PTHR35794:SF1">
    <property type="entry name" value="CELL CYCLE PROTEIN GPSB"/>
    <property type="match status" value="1"/>
</dbReference>
<keyword evidence="8" id="KW-1185">Reference proteome</keyword>
<proteinExistence type="inferred from homology"/>
<organism evidence="7 8">
    <name type="scientific">Streptococcus caledonicus</name>
    <dbReference type="NCBI Taxonomy" id="2614158"/>
    <lineage>
        <taxon>Bacteria</taxon>
        <taxon>Bacillati</taxon>
        <taxon>Bacillota</taxon>
        <taxon>Bacilli</taxon>
        <taxon>Lactobacillales</taxon>
        <taxon>Streptococcaceae</taxon>
        <taxon>Streptococcus</taxon>
    </lineage>
</organism>
<dbReference type="Pfam" id="PF05103">
    <property type="entry name" value="DivIVA"/>
    <property type="match status" value="1"/>
</dbReference>
<keyword evidence="2 6" id="KW-0132">Cell division</keyword>
<comment type="subcellular location">
    <subcellularLocation>
        <location evidence="6">Cytoplasm</location>
    </subcellularLocation>
    <text evidence="6">Shuttles between the lateral wall and the division site in a cell cycle-dependent manner.</text>
</comment>
<evidence type="ECO:0000313" key="8">
    <source>
        <dbReference type="Proteomes" id="UP001596110"/>
    </source>
</evidence>
<comment type="similarity">
    <text evidence="6">Belongs to the GpsB family.</text>
</comment>
<evidence type="ECO:0000256" key="3">
    <source>
        <dbReference type="ARBA" id="ARBA00022960"/>
    </source>
</evidence>
<comment type="caution">
    <text evidence="7">The sequence shown here is derived from an EMBL/GenBank/DDBJ whole genome shotgun (WGS) entry which is preliminary data.</text>
</comment>
<keyword evidence="3 6" id="KW-0133">Cell shape</keyword>
<dbReference type="NCBIfam" id="TIGR03544">
    <property type="entry name" value="DivI1A_domain"/>
    <property type="match status" value="1"/>
</dbReference>
<keyword evidence="4 6" id="KW-0175">Coiled coil</keyword>